<organism evidence="7">
    <name type="scientific">Ixodes ricinus</name>
    <name type="common">Common tick</name>
    <name type="synonym">Acarus ricinus</name>
    <dbReference type="NCBI Taxonomy" id="34613"/>
    <lineage>
        <taxon>Eukaryota</taxon>
        <taxon>Metazoa</taxon>
        <taxon>Ecdysozoa</taxon>
        <taxon>Arthropoda</taxon>
        <taxon>Chelicerata</taxon>
        <taxon>Arachnida</taxon>
        <taxon>Acari</taxon>
        <taxon>Parasitiformes</taxon>
        <taxon>Ixodida</taxon>
        <taxon>Ixodoidea</taxon>
        <taxon>Ixodidae</taxon>
        <taxon>Ixodinae</taxon>
        <taxon>Ixodes</taxon>
    </lineage>
</organism>
<feature type="chain" id="PRO_5005518466" evidence="5">
    <location>
        <begin position="25"/>
        <end position="425"/>
    </location>
</feature>
<keyword evidence="3" id="KW-1015">Disulfide bond</keyword>
<dbReference type="InterPro" id="IPR050098">
    <property type="entry name" value="TFPI/VKTCI-like"/>
</dbReference>
<dbReference type="PRINTS" id="PR00759">
    <property type="entry name" value="BASICPTASE"/>
</dbReference>
<feature type="domain" description="BPTI/Kunitz inhibitor" evidence="6">
    <location>
        <begin position="279"/>
        <end position="332"/>
    </location>
</feature>
<evidence type="ECO:0000259" key="6">
    <source>
        <dbReference type="PROSITE" id="PS50279"/>
    </source>
</evidence>
<evidence type="ECO:0000256" key="5">
    <source>
        <dbReference type="SAM" id="SignalP"/>
    </source>
</evidence>
<dbReference type="PANTHER" id="PTHR10083">
    <property type="entry name" value="KUNITZ-TYPE PROTEASE INHIBITOR-RELATED"/>
    <property type="match status" value="1"/>
</dbReference>
<evidence type="ECO:0000313" key="7">
    <source>
        <dbReference type="EMBL" id="JAA72014.1"/>
    </source>
</evidence>
<proteinExistence type="evidence at transcript level"/>
<dbReference type="AlphaFoldDB" id="A0A0K8RN74"/>
<evidence type="ECO:0000256" key="1">
    <source>
        <dbReference type="ARBA" id="ARBA00022690"/>
    </source>
</evidence>
<keyword evidence="2" id="KW-0722">Serine protease inhibitor</keyword>
<dbReference type="Pfam" id="PF00014">
    <property type="entry name" value="Kunitz_BPTI"/>
    <property type="match status" value="3"/>
</dbReference>
<accession>A0A0K8RN74</accession>
<sequence>MPKILNNIFLIAALTALQSGASSGFHPMVSGYSHYDDEDPSLAHPRRLSTGTHKSEGLTVQKKKLESETTDAAPGGVKPGNTDPGLQSDAPGGDDNVGYYDDDDDDEDSSAHAPPRRPTGTNNSKEITNPKKKPENETTQVAPDGPGDDYDEDDDDDDYDVSNVITLGTRAPTTSTTPKVGINTPAAQPIEVAVYVPDAPRIPKVCTEELDEGKCDSNEEGTPAFRYFYNTATNSCEMFSYDGCKGNGNNFASEEECENRCRVGAVYDSKEDARLPRVCKLRAAYGHCASGQEPELRYFYNQYTERCEMFTYSGCGGNENNFQTRHQCEIRCRYTPDGVCSLKPERGPCSMEIPRHYWDKELGDCKEFVYSGCAGNGNNFPDQETCRKYCEARSAYLELWWNVWSAMQSWGKSEVTNNASSRLRA</sequence>
<protein>
    <submittedName>
        <fullName evidence="7">Putative salivary kunitz domain protein</fullName>
    </submittedName>
</protein>
<feature type="domain" description="BPTI/Kunitz inhibitor" evidence="6">
    <location>
        <begin position="340"/>
        <end position="390"/>
    </location>
</feature>
<dbReference type="PANTHER" id="PTHR10083:SF374">
    <property type="entry name" value="BPTI_KUNITZ INHIBITOR DOMAIN-CONTAINING PROTEIN"/>
    <property type="match status" value="1"/>
</dbReference>
<dbReference type="Gene3D" id="4.10.410.10">
    <property type="entry name" value="Pancreatic trypsin inhibitor Kunitz domain"/>
    <property type="match status" value="3"/>
</dbReference>
<dbReference type="GO" id="GO:0005615">
    <property type="term" value="C:extracellular space"/>
    <property type="evidence" value="ECO:0007669"/>
    <property type="project" value="TreeGrafter"/>
</dbReference>
<feature type="compositionally biased region" description="Acidic residues" evidence="4">
    <location>
        <begin position="146"/>
        <end position="160"/>
    </location>
</feature>
<dbReference type="CDD" id="cd00109">
    <property type="entry name" value="Kunitz-type"/>
    <property type="match status" value="3"/>
</dbReference>
<dbReference type="PROSITE" id="PS50279">
    <property type="entry name" value="BPTI_KUNITZ_2"/>
    <property type="match status" value="3"/>
</dbReference>
<feature type="region of interest" description="Disordered" evidence="4">
    <location>
        <begin position="36"/>
        <end position="161"/>
    </location>
</feature>
<feature type="signal peptide" evidence="5">
    <location>
        <begin position="1"/>
        <end position="24"/>
    </location>
</feature>
<dbReference type="EMBL" id="GADI01001794">
    <property type="protein sequence ID" value="JAA72014.1"/>
    <property type="molecule type" value="mRNA"/>
</dbReference>
<keyword evidence="5" id="KW-0732">Signal</keyword>
<evidence type="ECO:0000256" key="2">
    <source>
        <dbReference type="ARBA" id="ARBA00022900"/>
    </source>
</evidence>
<evidence type="ECO:0000256" key="4">
    <source>
        <dbReference type="SAM" id="MobiDB-lite"/>
    </source>
</evidence>
<dbReference type="InterPro" id="IPR020901">
    <property type="entry name" value="Prtase_inh_Kunz-CS"/>
</dbReference>
<dbReference type="SMART" id="SM00131">
    <property type="entry name" value="KU"/>
    <property type="match status" value="3"/>
</dbReference>
<dbReference type="InterPro" id="IPR002223">
    <property type="entry name" value="Kunitz_BPTI"/>
</dbReference>
<dbReference type="PROSITE" id="PS00280">
    <property type="entry name" value="BPTI_KUNITZ_1"/>
    <property type="match status" value="3"/>
</dbReference>
<feature type="domain" description="BPTI/Kunitz inhibitor" evidence="6">
    <location>
        <begin position="206"/>
        <end position="261"/>
    </location>
</feature>
<dbReference type="InterPro" id="IPR036880">
    <property type="entry name" value="Kunitz_BPTI_sf"/>
</dbReference>
<evidence type="ECO:0000256" key="3">
    <source>
        <dbReference type="ARBA" id="ARBA00023157"/>
    </source>
</evidence>
<keyword evidence="1" id="KW-0646">Protease inhibitor</keyword>
<name>A0A0K8RN74_IXORI</name>
<reference evidence="7" key="1">
    <citation type="submission" date="2012-12" db="EMBL/GenBank/DDBJ databases">
        <title>Identification and characterization of a phenylalanine ammonia-lyase gene family in Isatis indigotica Fort.</title>
        <authorList>
            <person name="Liu Q."/>
            <person name="Chen J."/>
            <person name="Zhou X."/>
            <person name="Di P."/>
            <person name="Xiao Y."/>
            <person name="Xuan H."/>
            <person name="Zhang L."/>
            <person name="Chen W."/>
        </authorList>
    </citation>
    <scope>NUCLEOTIDE SEQUENCE</scope>
    <source>
        <tissue evidence="7">Salivary gland</tissue>
    </source>
</reference>
<dbReference type="GO" id="GO:0004867">
    <property type="term" value="F:serine-type endopeptidase inhibitor activity"/>
    <property type="evidence" value="ECO:0007669"/>
    <property type="project" value="UniProtKB-KW"/>
</dbReference>
<dbReference type="SUPFAM" id="SSF57362">
    <property type="entry name" value="BPTI-like"/>
    <property type="match status" value="3"/>
</dbReference>